<feature type="chain" id="PRO_5047331954" evidence="1">
    <location>
        <begin position="38"/>
        <end position="321"/>
    </location>
</feature>
<feature type="signal peptide" evidence="1">
    <location>
        <begin position="1"/>
        <end position="37"/>
    </location>
</feature>
<protein>
    <submittedName>
        <fullName evidence="2">YbbR-like domain-containing protein</fullName>
    </submittedName>
</protein>
<proteinExistence type="predicted"/>
<dbReference type="RefSeq" id="WP_241347940.1">
    <property type="nucleotide sequence ID" value="NZ_JAKZGP010000020.1"/>
</dbReference>
<organism evidence="2 3">
    <name type="scientific">Belliella filtrata</name>
    <dbReference type="NCBI Taxonomy" id="2923435"/>
    <lineage>
        <taxon>Bacteria</taxon>
        <taxon>Pseudomonadati</taxon>
        <taxon>Bacteroidota</taxon>
        <taxon>Cytophagia</taxon>
        <taxon>Cytophagales</taxon>
        <taxon>Cyclobacteriaceae</taxon>
        <taxon>Belliella</taxon>
    </lineage>
</organism>
<sequence>MTRLKKFFKSASPRTAANMKVVALCFLAASTFWFLNALNKDNYNTVVDYPIEIIFDSEEFMAVEKLPTKVKIEINGNGWDLLRKYFNVNESPFLIEINNPATKNHILSSEIRRSLAENISPTTLVSMVSDTIKFKIDKIVTRKVKVEPDTSGNIIAKNHRILGEIEINPTTLNIKGPTSVLEKLEGSLKIKLGEDKINKNFEKSIPVAIPSEWEDFLSLEEESVQVKFNIVQLLEGNKRLKINKINFPENVSLVQEPNNVMMYYLIEEPKVEQLKQMDLEAILNYYNRDKEDSTISITLSPRTSILENVRFEPSTFRLKYE</sequence>
<name>A0ABS9V0Q8_9BACT</name>
<keyword evidence="1" id="KW-0732">Signal</keyword>
<reference evidence="2" key="1">
    <citation type="submission" date="2022-03" db="EMBL/GenBank/DDBJ databases">
        <title>De novo assembled genomes of Belliella spp. (Cyclobacteriaceae) strains.</title>
        <authorList>
            <person name="Szabo A."/>
            <person name="Korponai K."/>
            <person name="Felfoldi T."/>
        </authorList>
    </citation>
    <scope>NUCLEOTIDE SEQUENCE</scope>
    <source>
        <strain evidence="2">DSM 111904</strain>
    </source>
</reference>
<comment type="caution">
    <text evidence="2">The sequence shown here is derived from an EMBL/GenBank/DDBJ whole genome shotgun (WGS) entry which is preliminary data.</text>
</comment>
<dbReference type="EMBL" id="JAKZGP010000020">
    <property type="protein sequence ID" value="MCH7409598.1"/>
    <property type="molecule type" value="Genomic_DNA"/>
</dbReference>
<evidence type="ECO:0000313" key="3">
    <source>
        <dbReference type="Proteomes" id="UP001165489"/>
    </source>
</evidence>
<accession>A0ABS9V0Q8</accession>
<dbReference type="Gene3D" id="2.170.120.40">
    <property type="entry name" value="YbbR-like domain"/>
    <property type="match status" value="1"/>
</dbReference>
<dbReference type="Gene3D" id="2.170.120.30">
    <property type="match status" value="1"/>
</dbReference>
<gene>
    <name evidence="2" type="ORF">MM239_09335</name>
</gene>
<dbReference type="Proteomes" id="UP001165489">
    <property type="component" value="Unassembled WGS sequence"/>
</dbReference>
<evidence type="ECO:0000256" key="1">
    <source>
        <dbReference type="SAM" id="SignalP"/>
    </source>
</evidence>
<keyword evidence="3" id="KW-1185">Reference proteome</keyword>
<evidence type="ECO:0000313" key="2">
    <source>
        <dbReference type="EMBL" id="MCH7409598.1"/>
    </source>
</evidence>